<sequence length="64" mass="7457">LDEKDLPHRKKITSLILEQWEEARKKIIDELKASPGRVSFTCDIWTDQQLASFLALSAHHVRKD</sequence>
<keyword evidence="2" id="KW-1185">Reference proteome</keyword>
<dbReference type="AlphaFoldDB" id="A0A5C3NM14"/>
<evidence type="ECO:0000313" key="1">
    <source>
        <dbReference type="EMBL" id="TFK78761.1"/>
    </source>
</evidence>
<protein>
    <recommendedName>
        <fullName evidence="3">HAT C-terminal dimerisation domain-containing protein</fullName>
    </recommendedName>
</protein>
<organism evidence="1 2">
    <name type="scientific">Polyporus arcularius HHB13444</name>
    <dbReference type="NCBI Taxonomy" id="1314778"/>
    <lineage>
        <taxon>Eukaryota</taxon>
        <taxon>Fungi</taxon>
        <taxon>Dikarya</taxon>
        <taxon>Basidiomycota</taxon>
        <taxon>Agaricomycotina</taxon>
        <taxon>Agaricomycetes</taxon>
        <taxon>Polyporales</taxon>
        <taxon>Polyporaceae</taxon>
        <taxon>Polyporus</taxon>
    </lineage>
</organism>
<proteinExistence type="predicted"/>
<dbReference type="EMBL" id="ML212342">
    <property type="protein sequence ID" value="TFK78761.1"/>
    <property type="molecule type" value="Genomic_DNA"/>
</dbReference>
<reference evidence="1 2" key="1">
    <citation type="journal article" date="2019" name="Nat. Ecol. Evol.">
        <title>Megaphylogeny resolves global patterns of mushroom evolution.</title>
        <authorList>
            <person name="Varga T."/>
            <person name="Krizsan K."/>
            <person name="Foldi C."/>
            <person name="Dima B."/>
            <person name="Sanchez-Garcia M."/>
            <person name="Sanchez-Ramirez S."/>
            <person name="Szollosi G.J."/>
            <person name="Szarkandi J.G."/>
            <person name="Papp V."/>
            <person name="Albert L."/>
            <person name="Andreopoulos W."/>
            <person name="Angelini C."/>
            <person name="Antonin V."/>
            <person name="Barry K.W."/>
            <person name="Bougher N.L."/>
            <person name="Buchanan P."/>
            <person name="Buyck B."/>
            <person name="Bense V."/>
            <person name="Catcheside P."/>
            <person name="Chovatia M."/>
            <person name="Cooper J."/>
            <person name="Damon W."/>
            <person name="Desjardin D."/>
            <person name="Finy P."/>
            <person name="Geml J."/>
            <person name="Haridas S."/>
            <person name="Hughes K."/>
            <person name="Justo A."/>
            <person name="Karasinski D."/>
            <person name="Kautmanova I."/>
            <person name="Kiss B."/>
            <person name="Kocsube S."/>
            <person name="Kotiranta H."/>
            <person name="LaButti K.M."/>
            <person name="Lechner B.E."/>
            <person name="Liimatainen K."/>
            <person name="Lipzen A."/>
            <person name="Lukacs Z."/>
            <person name="Mihaltcheva S."/>
            <person name="Morgado L.N."/>
            <person name="Niskanen T."/>
            <person name="Noordeloos M.E."/>
            <person name="Ohm R.A."/>
            <person name="Ortiz-Santana B."/>
            <person name="Ovrebo C."/>
            <person name="Racz N."/>
            <person name="Riley R."/>
            <person name="Savchenko A."/>
            <person name="Shiryaev A."/>
            <person name="Soop K."/>
            <person name="Spirin V."/>
            <person name="Szebenyi C."/>
            <person name="Tomsovsky M."/>
            <person name="Tulloss R.E."/>
            <person name="Uehling J."/>
            <person name="Grigoriev I.V."/>
            <person name="Vagvolgyi C."/>
            <person name="Papp T."/>
            <person name="Martin F.M."/>
            <person name="Miettinen O."/>
            <person name="Hibbett D.S."/>
            <person name="Nagy L.G."/>
        </authorList>
    </citation>
    <scope>NUCLEOTIDE SEQUENCE [LARGE SCALE GENOMIC DNA]</scope>
    <source>
        <strain evidence="1 2">HHB13444</strain>
    </source>
</reference>
<dbReference type="InParanoid" id="A0A5C3NM14"/>
<evidence type="ECO:0000313" key="2">
    <source>
        <dbReference type="Proteomes" id="UP000308197"/>
    </source>
</evidence>
<evidence type="ECO:0008006" key="3">
    <source>
        <dbReference type="Google" id="ProtNLM"/>
    </source>
</evidence>
<gene>
    <name evidence="1" type="ORF">K466DRAFT_469428</name>
</gene>
<name>A0A5C3NM14_9APHY</name>
<dbReference type="Proteomes" id="UP000308197">
    <property type="component" value="Unassembled WGS sequence"/>
</dbReference>
<feature type="non-terminal residue" evidence="1">
    <location>
        <position position="1"/>
    </location>
</feature>
<accession>A0A5C3NM14</accession>
<feature type="non-terminal residue" evidence="1">
    <location>
        <position position="64"/>
    </location>
</feature>